<dbReference type="Gene3D" id="3.40.30.10">
    <property type="entry name" value="Glutaredoxin"/>
    <property type="match status" value="1"/>
</dbReference>
<evidence type="ECO:0000259" key="1">
    <source>
        <dbReference type="Pfam" id="PF00462"/>
    </source>
</evidence>
<dbReference type="GO" id="GO:0009055">
    <property type="term" value="F:electron transfer activity"/>
    <property type="evidence" value="ECO:0007669"/>
    <property type="project" value="TreeGrafter"/>
</dbReference>
<dbReference type="PROSITE" id="PS51354">
    <property type="entry name" value="GLUTAREDOXIN_2"/>
    <property type="match status" value="1"/>
</dbReference>
<dbReference type="AlphaFoldDB" id="A0A3B0X6I4"/>
<evidence type="ECO:0000259" key="2">
    <source>
        <dbReference type="Pfam" id="PF13511"/>
    </source>
</evidence>
<dbReference type="InterPro" id="IPR051548">
    <property type="entry name" value="Grx-like_ET"/>
</dbReference>
<gene>
    <name evidence="3" type="ORF">MNBD_GAMMA05-704</name>
</gene>
<evidence type="ECO:0000313" key="3">
    <source>
        <dbReference type="EMBL" id="VAW52346.1"/>
    </source>
</evidence>
<dbReference type="CDD" id="cd02976">
    <property type="entry name" value="NrdH"/>
    <property type="match status" value="1"/>
</dbReference>
<sequence length="162" mass="18781">MYSSTYSFTKATLLTTTLLLCVFSANAEIYKWVDKYGNTQFTDNPPIDKKTEQVEVKINTYSAVSIKPLVERLGKKDKVVMYTATWCGICKQAKKHFIKNNIPYVTYDVEHNRVGKIDFKLLRGRSVPIIIIGNKRMNGFTASRFDELYKKYKEKQEKNQSI</sequence>
<organism evidence="3">
    <name type="scientific">hydrothermal vent metagenome</name>
    <dbReference type="NCBI Taxonomy" id="652676"/>
    <lineage>
        <taxon>unclassified sequences</taxon>
        <taxon>metagenomes</taxon>
        <taxon>ecological metagenomes</taxon>
    </lineage>
</organism>
<feature type="domain" description="DUF4124" evidence="2">
    <location>
        <begin position="18"/>
        <end position="56"/>
    </location>
</feature>
<name>A0A3B0X6I4_9ZZZZ</name>
<dbReference type="Pfam" id="PF00462">
    <property type="entry name" value="Glutaredoxin"/>
    <property type="match status" value="1"/>
</dbReference>
<accession>A0A3B0X6I4</accession>
<dbReference type="GO" id="GO:0045454">
    <property type="term" value="P:cell redox homeostasis"/>
    <property type="evidence" value="ECO:0007669"/>
    <property type="project" value="TreeGrafter"/>
</dbReference>
<feature type="domain" description="Glutaredoxin" evidence="1">
    <location>
        <begin position="79"/>
        <end position="135"/>
    </location>
</feature>
<protein>
    <submittedName>
        <fullName evidence="3">Uncharacterized protein</fullName>
    </submittedName>
</protein>
<dbReference type="EMBL" id="UOFE01000027">
    <property type="protein sequence ID" value="VAW52346.1"/>
    <property type="molecule type" value="Genomic_DNA"/>
</dbReference>
<reference evidence="3" key="1">
    <citation type="submission" date="2018-06" db="EMBL/GenBank/DDBJ databases">
        <authorList>
            <person name="Zhirakovskaya E."/>
        </authorList>
    </citation>
    <scope>NUCLEOTIDE SEQUENCE</scope>
</reference>
<dbReference type="InterPro" id="IPR036249">
    <property type="entry name" value="Thioredoxin-like_sf"/>
</dbReference>
<proteinExistence type="predicted"/>
<dbReference type="InterPro" id="IPR025392">
    <property type="entry name" value="DUF4124"/>
</dbReference>
<dbReference type="Pfam" id="PF13511">
    <property type="entry name" value="DUF4124"/>
    <property type="match status" value="1"/>
</dbReference>
<dbReference type="PANTHER" id="PTHR34386">
    <property type="entry name" value="GLUTAREDOXIN"/>
    <property type="match status" value="1"/>
</dbReference>
<dbReference type="SUPFAM" id="SSF52833">
    <property type="entry name" value="Thioredoxin-like"/>
    <property type="match status" value="1"/>
</dbReference>
<dbReference type="PANTHER" id="PTHR34386:SF1">
    <property type="entry name" value="GLUTAREDOXIN-LIKE PROTEIN NRDH"/>
    <property type="match status" value="1"/>
</dbReference>
<dbReference type="InterPro" id="IPR002109">
    <property type="entry name" value="Glutaredoxin"/>
</dbReference>